<dbReference type="GO" id="GO:0071949">
    <property type="term" value="F:FAD binding"/>
    <property type="evidence" value="ECO:0007669"/>
    <property type="project" value="InterPro"/>
</dbReference>
<comment type="similarity">
    <text evidence="1">Belongs to the oxygen-dependent FAD-linked oxidoreductase family.</text>
</comment>
<dbReference type="GO" id="GO:0016491">
    <property type="term" value="F:oxidoreductase activity"/>
    <property type="evidence" value="ECO:0007669"/>
    <property type="project" value="UniProtKB-KW"/>
</dbReference>
<dbReference type="EMBL" id="MU150245">
    <property type="protein sequence ID" value="KAF9465830.1"/>
    <property type="molecule type" value="Genomic_DNA"/>
</dbReference>
<dbReference type="InterPro" id="IPR050416">
    <property type="entry name" value="FAD-linked_Oxidoreductase"/>
</dbReference>
<dbReference type="InterPro" id="IPR016169">
    <property type="entry name" value="FAD-bd_PCMH_sub2"/>
</dbReference>
<protein>
    <recommendedName>
        <fullName evidence="6">FAD-binding PCMH-type domain-containing protein</fullName>
    </recommendedName>
</protein>
<dbReference type="Gene3D" id="3.40.462.20">
    <property type="match status" value="1"/>
</dbReference>
<keyword evidence="8" id="KW-1185">Reference proteome</keyword>
<dbReference type="InterPro" id="IPR036318">
    <property type="entry name" value="FAD-bd_PCMH-like_sf"/>
</dbReference>
<evidence type="ECO:0000256" key="5">
    <source>
        <dbReference type="SAM" id="MobiDB-lite"/>
    </source>
</evidence>
<dbReference type="OrthoDB" id="2151789at2759"/>
<evidence type="ECO:0000313" key="8">
    <source>
        <dbReference type="Proteomes" id="UP000807353"/>
    </source>
</evidence>
<dbReference type="SUPFAM" id="SSF56176">
    <property type="entry name" value="FAD-binding/transporter-associated domain-like"/>
    <property type="match status" value="1"/>
</dbReference>
<feature type="compositionally biased region" description="Basic and acidic residues" evidence="5">
    <location>
        <begin position="398"/>
        <end position="418"/>
    </location>
</feature>
<dbReference type="InterPro" id="IPR006094">
    <property type="entry name" value="Oxid_FAD_bind_N"/>
</dbReference>
<comment type="caution">
    <text evidence="7">The sequence shown here is derived from an EMBL/GenBank/DDBJ whole genome shotgun (WGS) entry which is preliminary data.</text>
</comment>
<evidence type="ECO:0000256" key="3">
    <source>
        <dbReference type="ARBA" id="ARBA00022827"/>
    </source>
</evidence>
<feature type="compositionally biased region" description="Acidic residues" evidence="5">
    <location>
        <begin position="336"/>
        <end position="350"/>
    </location>
</feature>
<evidence type="ECO:0000256" key="1">
    <source>
        <dbReference type="ARBA" id="ARBA00005466"/>
    </source>
</evidence>
<dbReference type="Gene3D" id="3.30.465.10">
    <property type="match status" value="2"/>
</dbReference>
<keyword evidence="4" id="KW-0560">Oxidoreductase</keyword>
<proteinExistence type="inferred from homology"/>
<dbReference type="PROSITE" id="PS51387">
    <property type="entry name" value="FAD_PCMH"/>
    <property type="match status" value="1"/>
</dbReference>
<accession>A0A9P5YDS8</accession>
<dbReference type="Pfam" id="PF01565">
    <property type="entry name" value="FAD_binding_4"/>
    <property type="match status" value="1"/>
</dbReference>
<feature type="compositionally biased region" description="Acidic residues" evidence="5">
    <location>
        <begin position="377"/>
        <end position="391"/>
    </location>
</feature>
<feature type="domain" description="FAD-binding PCMH-type" evidence="6">
    <location>
        <begin position="52"/>
        <end position="236"/>
    </location>
</feature>
<evidence type="ECO:0000256" key="2">
    <source>
        <dbReference type="ARBA" id="ARBA00022630"/>
    </source>
</evidence>
<dbReference type="PANTHER" id="PTHR42973:SF13">
    <property type="entry name" value="FAD-BINDING PCMH-TYPE DOMAIN-CONTAINING PROTEIN"/>
    <property type="match status" value="1"/>
</dbReference>
<keyword evidence="3" id="KW-0274">FAD</keyword>
<name>A0A9P5YDS8_9AGAR</name>
<dbReference type="InterPro" id="IPR016166">
    <property type="entry name" value="FAD-bd_PCMH"/>
</dbReference>
<sequence length="612" mass="67927">MTSSQGELMSPQLSNAIQELQSICDAPKSRSDYFEYGSLGYKDSIRHFLASSSEVAQLAVQPGSTKDLGAMMKVLKKRQVPFASNLNCLKVKGGGHGMAPKFSSTTGIQISMARFSKVQYNPKTQFVDIGAGCLWDQVYSKLAASGRNVIGGASSDGVGVGGWLLGGDYSLKSNRYGLGIDHIVEYEIVTPDGRVREVNAKKESKLFQALRVGKFISGGGNNFGIVTKFVLKTYAQNLTYYNISILCVFDAEKPKRKRDVPFQEFKALSKGGEVWKADPAGWQLGMTELSTSDRSLKLVQMKSSSRSKAPPAYKPKNKNASSTEGSGDRRSVISMDTDDDDTDSVDDVFEEMSHGRLHGCSRPLPRYSFNDNRSEISDTDEEDYDESDDTDSTLYDSEPDRKGEKGLSKKSQQDRKSDAATYNIPRRIMVTKKPDSMGELPERGRFGCLMISKYTKPLLDKMAEEAEKAAQHLKSKRGLSVIVDAWPVHGSIFDDSPPGAAFPHKRGEPFGPMLAYFRWEDEKDDEFWITKLKGTLNRIRVVARNLGLTPRKPALYNNLSLETVPVHKIYRENMKWLSEVKAQYDPTDVMGRAGAHRIPLPGQTSKDIDSDE</sequence>
<evidence type="ECO:0000259" key="6">
    <source>
        <dbReference type="PROSITE" id="PS51387"/>
    </source>
</evidence>
<organism evidence="7 8">
    <name type="scientific">Collybia nuda</name>
    <dbReference type="NCBI Taxonomy" id="64659"/>
    <lineage>
        <taxon>Eukaryota</taxon>
        <taxon>Fungi</taxon>
        <taxon>Dikarya</taxon>
        <taxon>Basidiomycota</taxon>
        <taxon>Agaricomycotina</taxon>
        <taxon>Agaricomycetes</taxon>
        <taxon>Agaricomycetidae</taxon>
        <taxon>Agaricales</taxon>
        <taxon>Tricholomatineae</taxon>
        <taxon>Clitocybaceae</taxon>
        <taxon>Collybia</taxon>
    </lineage>
</organism>
<feature type="region of interest" description="Disordered" evidence="5">
    <location>
        <begin position="298"/>
        <end position="423"/>
    </location>
</feature>
<reference evidence="7" key="1">
    <citation type="submission" date="2020-11" db="EMBL/GenBank/DDBJ databases">
        <authorList>
            <consortium name="DOE Joint Genome Institute"/>
            <person name="Ahrendt S."/>
            <person name="Riley R."/>
            <person name="Andreopoulos W."/>
            <person name="Labutti K."/>
            <person name="Pangilinan J."/>
            <person name="Ruiz-Duenas F.J."/>
            <person name="Barrasa J.M."/>
            <person name="Sanchez-Garcia M."/>
            <person name="Camarero S."/>
            <person name="Miyauchi S."/>
            <person name="Serrano A."/>
            <person name="Linde D."/>
            <person name="Babiker R."/>
            <person name="Drula E."/>
            <person name="Ayuso-Fernandez I."/>
            <person name="Pacheco R."/>
            <person name="Padilla G."/>
            <person name="Ferreira P."/>
            <person name="Barriuso J."/>
            <person name="Kellner H."/>
            <person name="Castanera R."/>
            <person name="Alfaro M."/>
            <person name="Ramirez L."/>
            <person name="Pisabarro A.G."/>
            <person name="Kuo A."/>
            <person name="Tritt A."/>
            <person name="Lipzen A."/>
            <person name="He G."/>
            <person name="Yan M."/>
            <person name="Ng V."/>
            <person name="Cullen D."/>
            <person name="Martin F."/>
            <person name="Rosso M.-N."/>
            <person name="Henrissat B."/>
            <person name="Hibbett D."/>
            <person name="Martinez A.T."/>
            <person name="Grigoriev I.V."/>
        </authorList>
    </citation>
    <scope>NUCLEOTIDE SEQUENCE</scope>
    <source>
        <strain evidence="7">CBS 247.69</strain>
    </source>
</reference>
<evidence type="ECO:0000313" key="7">
    <source>
        <dbReference type="EMBL" id="KAF9465830.1"/>
    </source>
</evidence>
<evidence type="ECO:0000256" key="4">
    <source>
        <dbReference type="ARBA" id="ARBA00023002"/>
    </source>
</evidence>
<dbReference type="PANTHER" id="PTHR42973">
    <property type="entry name" value="BINDING OXIDOREDUCTASE, PUTATIVE (AFU_ORTHOLOGUE AFUA_1G17690)-RELATED"/>
    <property type="match status" value="1"/>
</dbReference>
<keyword evidence="2" id="KW-0285">Flavoprotein</keyword>
<dbReference type="AlphaFoldDB" id="A0A9P5YDS8"/>
<gene>
    <name evidence="7" type="ORF">BDZ94DRAFT_1234435</name>
</gene>
<dbReference type="Proteomes" id="UP000807353">
    <property type="component" value="Unassembled WGS sequence"/>
</dbReference>